<gene>
    <name evidence="7" type="primary">LOC105165357</name>
</gene>
<organism evidence="6 7">
    <name type="scientific">Sesamum indicum</name>
    <name type="common">Oriental sesame</name>
    <name type="synonym">Sesamum orientale</name>
    <dbReference type="NCBI Taxonomy" id="4182"/>
    <lineage>
        <taxon>Eukaryota</taxon>
        <taxon>Viridiplantae</taxon>
        <taxon>Streptophyta</taxon>
        <taxon>Embryophyta</taxon>
        <taxon>Tracheophyta</taxon>
        <taxon>Spermatophyta</taxon>
        <taxon>Magnoliopsida</taxon>
        <taxon>eudicotyledons</taxon>
        <taxon>Gunneridae</taxon>
        <taxon>Pentapetalae</taxon>
        <taxon>asterids</taxon>
        <taxon>lamiids</taxon>
        <taxon>Lamiales</taxon>
        <taxon>Pedaliaceae</taxon>
        <taxon>Sesamum</taxon>
    </lineage>
</organism>
<dbReference type="InterPro" id="IPR021109">
    <property type="entry name" value="Peptidase_aspartic_dom_sf"/>
</dbReference>
<keyword evidence="6" id="KW-1185">Reference proteome</keyword>
<keyword evidence="4" id="KW-0732">Signal</keyword>
<dbReference type="PROSITE" id="PS51767">
    <property type="entry name" value="PEPTIDASE_A1"/>
    <property type="match status" value="1"/>
</dbReference>
<dbReference type="InParanoid" id="A0A6I9TI22"/>
<dbReference type="GO" id="GO:0005576">
    <property type="term" value="C:extracellular region"/>
    <property type="evidence" value="ECO:0007669"/>
    <property type="project" value="UniProtKB-SubCell"/>
</dbReference>
<keyword evidence="3" id="KW-0964">Secreted</keyword>
<protein>
    <submittedName>
        <fullName evidence="7">Basic 7S globulin 2</fullName>
    </submittedName>
</protein>
<name>A0A6I9TI22_SESIN</name>
<evidence type="ECO:0000256" key="3">
    <source>
        <dbReference type="ARBA" id="ARBA00022525"/>
    </source>
</evidence>
<evidence type="ECO:0000256" key="4">
    <source>
        <dbReference type="ARBA" id="ARBA00022729"/>
    </source>
</evidence>
<dbReference type="FunFam" id="2.40.70.10:FF:000041">
    <property type="entry name" value="Basic 7S globulin"/>
    <property type="match status" value="1"/>
</dbReference>
<evidence type="ECO:0000256" key="2">
    <source>
        <dbReference type="ARBA" id="ARBA00007447"/>
    </source>
</evidence>
<evidence type="ECO:0000313" key="7">
    <source>
        <dbReference type="RefSeq" id="XP_011082639.2"/>
    </source>
</evidence>
<dbReference type="Pfam" id="PF14543">
    <property type="entry name" value="TAXi_N"/>
    <property type="match status" value="1"/>
</dbReference>
<proteinExistence type="inferred from homology"/>
<comment type="similarity">
    <text evidence="2">Belongs to the peptidase A1 family.</text>
</comment>
<dbReference type="CDD" id="cd05489">
    <property type="entry name" value="xylanase_inhibitor_I_like"/>
    <property type="match status" value="1"/>
</dbReference>
<evidence type="ECO:0000259" key="5">
    <source>
        <dbReference type="PROSITE" id="PS51767"/>
    </source>
</evidence>
<sequence length="450" mass="49178">MRSRKLSKMSSSSLITTLVLLSFIFVQFSTLVLCSQATTLFSPIKKDANSNLYTMLLYLKTPLQPSQLHIDLGFYLPWYDCARHYKSSSYQPVIYNSSLCLDLDTKAYGNCFNKPGPGCSNDTCTFFPENPVTGKGGLGEILTDRFTLPTAKNPAQLGAVSQIVLSCTLPNKYSKIYRGLARGSTGLATLGRFNYSLSAQISRGSSSPWIFALCLPSSSNASGVALFNSAGPYNFSPKIDASELLTYTPLISGPRGSDTKIFYWYKSPDYYIGLTSFRVNDKVVLLNQTLLAIDENGLGGTKLSTSKQYTVLQSSIFKALTDAFVKESDALNLTRVKPVAPFSVCYAADKISSTRVGPAVPAIDLVLGNDKVLWRIYGSNSMVRMKNEDGEAWCLGFEDGGADPKTAIVIGGHQLEDNLMQFDLERERLGFSSSLLLRSTTCGNFGFKAN</sequence>
<dbReference type="InterPro" id="IPR033868">
    <property type="entry name" value="Xylanase_inhibitor_I-like"/>
</dbReference>
<evidence type="ECO:0000256" key="1">
    <source>
        <dbReference type="ARBA" id="ARBA00004239"/>
    </source>
</evidence>
<reference evidence="7" key="1">
    <citation type="submission" date="2025-08" db="UniProtKB">
        <authorList>
            <consortium name="RefSeq"/>
        </authorList>
    </citation>
    <scope>IDENTIFICATION</scope>
</reference>
<dbReference type="KEGG" id="sind:105165357"/>
<dbReference type="Proteomes" id="UP000504604">
    <property type="component" value="Linkage group LG6"/>
</dbReference>
<accession>A0A6I9TI22</accession>
<dbReference type="GO" id="GO:0006508">
    <property type="term" value="P:proteolysis"/>
    <property type="evidence" value="ECO:0007669"/>
    <property type="project" value="InterPro"/>
</dbReference>
<comment type="subcellular location">
    <subcellularLocation>
        <location evidence="1">Secreted</location>
        <location evidence="1">Extracellular space</location>
    </subcellularLocation>
</comment>
<dbReference type="GO" id="GO:0004190">
    <property type="term" value="F:aspartic-type endopeptidase activity"/>
    <property type="evidence" value="ECO:0007669"/>
    <property type="project" value="InterPro"/>
</dbReference>
<dbReference type="Pfam" id="PF14541">
    <property type="entry name" value="TAXi_C"/>
    <property type="match status" value="1"/>
</dbReference>
<evidence type="ECO:0000313" key="6">
    <source>
        <dbReference type="Proteomes" id="UP000504604"/>
    </source>
</evidence>
<dbReference type="PANTHER" id="PTHR47965:SF67">
    <property type="entry name" value="BASIC 7S GLOBULIN 2-LIKE"/>
    <property type="match status" value="1"/>
</dbReference>
<dbReference type="AlphaFoldDB" id="A0A6I9TI22"/>
<dbReference type="SUPFAM" id="SSF50630">
    <property type="entry name" value="Acid proteases"/>
    <property type="match status" value="1"/>
</dbReference>
<dbReference type="Gene3D" id="2.40.70.10">
    <property type="entry name" value="Acid Proteases"/>
    <property type="match status" value="2"/>
</dbReference>
<dbReference type="InterPro" id="IPR001461">
    <property type="entry name" value="Aspartic_peptidase_A1"/>
</dbReference>
<dbReference type="InterPro" id="IPR032799">
    <property type="entry name" value="TAXi_C"/>
</dbReference>
<dbReference type="InterPro" id="IPR032861">
    <property type="entry name" value="TAXi_N"/>
</dbReference>
<dbReference type="OrthoDB" id="1904546at2759"/>
<dbReference type="GeneID" id="105165357"/>
<dbReference type="InterPro" id="IPR033121">
    <property type="entry name" value="PEPTIDASE_A1"/>
</dbReference>
<dbReference type="PANTHER" id="PTHR47965">
    <property type="entry name" value="ASPARTYL PROTEASE-RELATED"/>
    <property type="match status" value="1"/>
</dbReference>
<dbReference type="RefSeq" id="XP_011082639.2">
    <property type="nucleotide sequence ID" value="XM_011084337.2"/>
</dbReference>
<feature type="domain" description="Peptidase A1" evidence="5">
    <location>
        <begin position="53"/>
        <end position="432"/>
    </location>
</feature>